<keyword evidence="5 6" id="KW-0472">Membrane</keyword>
<dbReference type="PATRIC" id="fig|263475.3.peg.3977"/>
<protein>
    <submittedName>
        <fullName evidence="7">Amino acid transporter</fullName>
    </submittedName>
</protein>
<evidence type="ECO:0000256" key="4">
    <source>
        <dbReference type="ARBA" id="ARBA00022989"/>
    </source>
</evidence>
<feature type="transmembrane region" description="Helical" evidence="6">
    <location>
        <begin position="6"/>
        <end position="25"/>
    </location>
</feature>
<dbReference type="PANTHER" id="PTHR30086">
    <property type="entry name" value="ARGININE EXPORTER PROTEIN ARGO"/>
    <property type="match status" value="1"/>
</dbReference>
<dbReference type="RefSeq" id="WP_053417563.1">
    <property type="nucleotide sequence ID" value="NZ_JBCMHV010000007.1"/>
</dbReference>
<dbReference type="AlphaFoldDB" id="A0A0M0LE76"/>
<name>A0A0M0LE76_9BACL</name>
<dbReference type="Proteomes" id="UP000036867">
    <property type="component" value="Unassembled WGS sequence"/>
</dbReference>
<comment type="subcellular location">
    <subcellularLocation>
        <location evidence="1">Cell membrane</location>
        <topology evidence="1">Multi-pass membrane protein</topology>
    </subcellularLocation>
</comment>
<keyword evidence="3 6" id="KW-0812">Transmembrane</keyword>
<evidence type="ECO:0000313" key="7">
    <source>
        <dbReference type="EMBL" id="KOO49395.1"/>
    </source>
</evidence>
<accession>A0A0M0LE76</accession>
<dbReference type="STRING" id="263475.AMD00_13585"/>
<feature type="transmembrane region" description="Helical" evidence="6">
    <location>
        <begin position="71"/>
        <end position="89"/>
    </location>
</feature>
<feature type="transmembrane region" description="Helical" evidence="6">
    <location>
        <begin position="37"/>
        <end position="59"/>
    </location>
</feature>
<evidence type="ECO:0000256" key="5">
    <source>
        <dbReference type="ARBA" id="ARBA00023136"/>
    </source>
</evidence>
<organism evidence="7 8">
    <name type="scientific">Viridibacillus arvi</name>
    <dbReference type="NCBI Taxonomy" id="263475"/>
    <lineage>
        <taxon>Bacteria</taxon>
        <taxon>Bacillati</taxon>
        <taxon>Bacillota</taxon>
        <taxon>Bacilli</taxon>
        <taxon>Bacillales</taxon>
        <taxon>Caryophanaceae</taxon>
        <taxon>Viridibacillus</taxon>
    </lineage>
</organism>
<dbReference type="Pfam" id="PF01810">
    <property type="entry name" value="LysE"/>
    <property type="match status" value="1"/>
</dbReference>
<gene>
    <name evidence="7" type="ORF">AMD00_13585</name>
</gene>
<evidence type="ECO:0000256" key="3">
    <source>
        <dbReference type="ARBA" id="ARBA00022692"/>
    </source>
</evidence>
<evidence type="ECO:0000256" key="1">
    <source>
        <dbReference type="ARBA" id="ARBA00004651"/>
    </source>
</evidence>
<sequence>MNSILPYFFLGVSLATPIGPVKATLLNTGIKNGFFHAWFFGLGAVVTDILYMVMVYFGIGHFIEIPLIKTLLWSFGFFVLMYTGIENLLTLHTIEMDSKFGKVVRLRHSLLSGFLMALLNPLTILFWLGIYGSVLVGGAGTLSGVEIILYSVFILLGISLVDLIMASISGGSRKVLSSSFLRIVSVISSLSMIGFGIYFGIQAYHSIF</sequence>
<reference evidence="8" key="1">
    <citation type="submission" date="2015-08" db="EMBL/GenBank/DDBJ databases">
        <title>Fjat-10028 dsm 16317.</title>
        <authorList>
            <person name="Liu B."/>
            <person name="Wang J."/>
            <person name="Zhu Y."/>
            <person name="Liu G."/>
            <person name="Chen Q."/>
            <person name="Chen Z."/>
            <person name="Lan J."/>
            <person name="Che J."/>
            <person name="Ge C."/>
            <person name="Shi H."/>
            <person name="Pan Z."/>
            <person name="Liu X."/>
        </authorList>
    </citation>
    <scope>NUCLEOTIDE SEQUENCE [LARGE SCALE GENOMIC DNA]</scope>
    <source>
        <strain evidence="8">DSM 16317</strain>
    </source>
</reference>
<dbReference type="EMBL" id="LILB01000005">
    <property type="protein sequence ID" value="KOO49395.1"/>
    <property type="molecule type" value="Genomic_DNA"/>
</dbReference>
<dbReference type="PANTHER" id="PTHR30086:SF6">
    <property type="entry name" value="AMINO ACID EFFLUX PROTEIN YCGF-RELATED"/>
    <property type="match status" value="1"/>
</dbReference>
<keyword evidence="8" id="KW-1185">Reference proteome</keyword>
<proteinExistence type="predicted"/>
<keyword evidence="2" id="KW-1003">Cell membrane</keyword>
<dbReference type="OrthoDB" id="7874789at2"/>
<evidence type="ECO:0000256" key="6">
    <source>
        <dbReference type="SAM" id="Phobius"/>
    </source>
</evidence>
<feature type="transmembrane region" description="Helical" evidence="6">
    <location>
        <begin position="180"/>
        <end position="201"/>
    </location>
</feature>
<evidence type="ECO:0000313" key="8">
    <source>
        <dbReference type="Proteomes" id="UP000036867"/>
    </source>
</evidence>
<feature type="transmembrane region" description="Helical" evidence="6">
    <location>
        <begin position="110"/>
        <end position="135"/>
    </location>
</feature>
<dbReference type="GeneID" id="301137129"/>
<feature type="transmembrane region" description="Helical" evidence="6">
    <location>
        <begin position="147"/>
        <end position="168"/>
    </location>
</feature>
<keyword evidence="4 6" id="KW-1133">Transmembrane helix</keyword>
<dbReference type="GO" id="GO:0005886">
    <property type="term" value="C:plasma membrane"/>
    <property type="evidence" value="ECO:0007669"/>
    <property type="project" value="UniProtKB-SubCell"/>
</dbReference>
<comment type="caution">
    <text evidence="7">The sequence shown here is derived from an EMBL/GenBank/DDBJ whole genome shotgun (WGS) entry which is preliminary data.</text>
</comment>
<dbReference type="InterPro" id="IPR001123">
    <property type="entry name" value="LeuE-type"/>
</dbReference>
<dbReference type="GO" id="GO:0015171">
    <property type="term" value="F:amino acid transmembrane transporter activity"/>
    <property type="evidence" value="ECO:0007669"/>
    <property type="project" value="TreeGrafter"/>
</dbReference>
<evidence type="ECO:0000256" key="2">
    <source>
        <dbReference type="ARBA" id="ARBA00022475"/>
    </source>
</evidence>